<dbReference type="GO" id="GO:0003824">
    <property type="term" value="F:catalytic activity"/>
    <property type="evidence" value="ECO:0007669"/>
    <property type="project" value="InterPro"/>
</dbReference>
<reference evidence="2 3" key="1">
    <citation type="submission" date="2014-04" db="EMBL/GenBank/DDBJ databases">
        <authorList>
            <consortium name="DOE Joint Genome Institute"/>
            <person name="Kuo A."/>
            <person name="Tarkka M."/>
            <person name="Buscot F."/>
            <person name="Kohler A."/>
            <person name="Nagy L.G."/>
            <person name="Floudas D."/>
            <person name="Copeland A."/>
            <person name="Barry K.W."/>
            <person name="Cichocki N."/>
            <person name="Veneault-Fourrey C."/>
            <person name="LaButti K."/>
            <person name="Lindquist E.A."/>
            <person name="Lipzen A."/>
            <person name="Lundell T."/>
            <person name="Morin E."/>
            <person name="Murat C."/>
            <person name="Sun H."/>
            <person name="Tunlid A."/>
            <person name="Henrissat B."/>
            <person name="Grigoriev I.V."/>
            <person name="Hibbett D.S."/>
            <person name="Martin F."/>
            <person name="Nordberg H.P."/>
            <person name="Cantor M.N."/>
            <person name="Hua S.X."/>
        </authorList>
    </citation>
    <scope>NUCLEOTIDE SEQUENCE [LARGE SCALE GENOMIC DNA]</scope>
    <source>
        <strain evidence="2 3">F 1598</strain>
    </source>
</reference>
<dbReference type="GO" id="GO:0030170">
    <property type="term" value="F:pyridoxal phosphate binding"/>
    <property type="evidence" value="ECO:0007669"/>
    <property type="project" value="InterPro"/>
</dbReference>
<dbReference type="PANTHER" id="PTHR14237">
    <property type="entry name" value="MOLYBDOPTERIN COFACTOR SULFURASE MOSC"/>
    <property type="match status" value="1"/>
</dbReference>
<dbReference type="SUPFAM" id="SSF141673">
    <property type="entry name" value="MOSC N-terminal domain-like"/>
    <property type="match status" value="1"/>
</dbReference>
<sequence length="326" mass="36422">MMNIHISKILIHPIKSCRGTSVAEARYTPEGLENDRKWSVLLVERNKILTARDVPKMILIMPRIDVDPTSPHGGRLVISFPEESGCETFSVPLHPNPELLNTWEILDDIKFFSNSLDGYICQALPAPSTSQTASSILSKYFKCPVHLMYKGPRVRVCEPTFDFPSLGASLHYQDGYPLLVLSEESVDAAETEVRKYVGTQGVEERWKDDKLVIERFRPNIVLKGGGPFVEDLWEEILLQSVSQADRDDVGMGIQLVSKCTRCLLPNVHPETGVRDKAVPFKVLMKFRANVDPRQGMKACMGVNGVPTGSGVVRVGDQVYVRKLLSE</sequence>
<dbReference type="Pfam" id="PF03473">
    <property type="entry name" value="MOSC"/>
    <property type="match status" value="1"/>
</dbReference>
<evidence type="ECO:0000313" key="3">
    <source>
        <dbReference type="Proteomes" id="UP000054166"/>
    </source>
</evidence>
<gene>
    <name evidence="2" type="ORF">PILCRDRAFT_813790</name>
</gene>
<keyword evidence="3" id="KW-1185">Reference proteome</keyword>
<dbReference type="OrthoDB" id="17255at2759"/>
<proteinExistence type="predicted"/>
<protein>
    <recommendedName>
        <fullName evidence="1">MOSC domain-containing protein</fullName>
    </recommendedName>
</protein>
<dbReference type="InterPro" id="IPR005303">
    <property type="entry name" value="MOCOS_middle"/>
</dbReference>
<organism evidence="2 3">
    <name type="scientific">Piloderma croceum (strain F 1598)</name>
    <dbReference type="NCBI Taxonomy" id="765440"/>
    <lineage>
        <taxon>Eukaryota</taxon>
        <taxon>Fungi</taxon>
        <taxon>Dikarya</taxon>
        <taxon>Basidiomycota</taxon>
        <taxon>Agaricomycotina</taxon>
        <taxon>Agaricomycetes</taxon>
        <taxon>Agaricomycetidae</taxon>
        <taxon>Atheliales</taxon>
        <taxon>Atheliaceae</taxon>
        <taxon>Piloderma</taxon>
    </lineage>
</organism>
<dbReference type="PANTHER" id="PTHR14237:SF19">
    <property type="entry name" value="MITOCHONDRIAL AMIDOXIME REDUCING COMPONENT 1"/>
    <property type="match status" value="1"/>
</dbReference>
<dbReference type="HOGENOM" id="CLU_028286_1_0_1"/>
<dbReference type="EMBL" id="KN832976">
    <property type="protein sequence ID" value="KIM88809.1"/>
    <property type="molecule type" value="Genomic_DNA"/>
</dbReference>
<feature type="domain" description="MOSC" evidence="1">
    <location>
        <begin position="154"/>
        <end position="321"/>
    </location>
</feature>
<dbReference type="SUPFAM" id="SSF50800">
    <property type="entry name" value="PK beta-barrel domain-like"/>
    <property type="match status" value="1"/>
</dbReference>
<evidence type="ECO:0000313" key="2">
    <source>
        <dbReference type="EMBL" id="KIM88809.1"/>
    </source>
</evidence>
<accession>A0A0C3GAP3</accession>
<dbReference type="STRING" id="765440.A0A0C3GAP3"/>
<dbReference type="InterPro" id="IPR005302">
    <property type="entry name" value="MoCF_Sase_C"/>
</dbReference>
<dbReference type="AlphaFoldDB" id="A0A0C3GAP3"/>
<evidence type="ECO:0000259" key="1">
    <source>
        <dbReference type="PROSITE" id="PS51340"/>
    </source>
</evidence>
<dbReference type="InterPro" id="IPR011037">
    <property type="entry name" value="Pyrv_Knase-like_insert_dom_sf"/>
</dbReference>
<dbReference type="Pfam" id="PF03476">
    <property type="entry name" value="MOSC_N"/>
    <property type="match status" value="1"/>
</dbReference>
<reference evidence="3" key="2">
    <citation type="submission" date="2015-01" db="EMBL/GenBank/DDBJ databases">
        <title>Evolutionary Origins and Diversification of the Mycorrhizal Mutualists.</title>
        <authorList>
            <consortium name="DOE Joint Genome Institute"/>
            <consortium name="Mycorrhizal Genomics Consortium"/>
            <person name="Kohler A."/>
            <person name="Kuo A."/>
            <person name="Nagy L.G."/>
            <person name="Floudas D."/>
            <person name="Copeland A."/>
            <person name="Barry K.W."/>
            <person name="Cichocki N."/>
            <person name="Veneault-Fourrey C."/>
            <person name="LaButti K."/>
            <person name="Lindquist E.A."/>
            <person name="Lipzen A."/>
            <person name="Lundell T."/>
            <person name="Morin E."/>
            <person name="Murat C."/>
            <person name="Riley R."/>
            <person name="Ohm R."/>
            <person name="Sun H."/>
            <person name="Tunlid A."/>
            <person name="Henrissat B."/>
            <person name="Grigoriev I.V."/>
            <person name="Hibbett D.S."/>
            <person name="Martin F."/>
        </authorList>
    </citation>
    <scope>NUCLEOTIDE SEQUENCE [LARGE SCALE GENOMIC DNA]</scope>
    <source>
        <strain evidence="3">F 1598</strain>
    </source>
</reference>
<dbReference type="PROSITE" id="PS51340">
    <property type="entry name" value="MOSC"/>
    <property type="match status" value="1"/>
</dbReference>
<dbReference type="Proteomes" id="UP000054166">
    <property type="component" value="Unassembled WGS sequence"/>
</dbReference>
<dbReference type="InParanoid" id="A0A0C3GAP3"/>
<dbReference type="GO" id="GO:0030151">
    <property type="term" value="F:molybdenum ion binding"/>
    <property type="evidence" value="ECO:0007669"/>
    <property type="project" value="InterPro"/>
</dbReference>
<name>A0A0C3GAP3_PILCF</name>